<sequence length="86" mass="10327">CPSNQHLLRVLLHLLLRQILENRQVKLKAKQRRLLGKEKLSLQYQKFGLTLLRLLIVRVQVRLNVIIVKRNFVMMGKKWYEVIEIP</sequence>
<evidence type="ECO:0000313" key="1">
    <source>
        <dbReference type="EMBL" id="MBA0632342.1"/>
    </source>
</evidence>
<name>A0A7J8T3H7_GOSDV</name>
<accession>A0A7J8T3H7</accession>
<protein>
    <submittedName>
        <fullName evidence="1">Uncharacterized protein</fullName>
    </submittedName>
</protein>
<dbReference type="EMBL" id="JABFAC010000013">
    <property type="protein sequence ID" value="MBA0632342.1"/>
    <property type="molecule type" value="Genomic_DNA"/>
</dbReference>
<feature type="non-terminal residue" evidence="1">
    <location>
        <position position="1"/>
    </location>
</feature>
<gene>
    <name evidence="1" type="ORF">Godav_001103</name>
</gene>
<evidence type="ECO:0000313" key="2">
    <source>
        <dbReference type="Proteomes" id="UP000593561"/>
    </source>
</evidence>
<dbReference type="Proteomes" id="UP000593561">
    <property type="component" value="Unassembled WGS sequence"/>
</dbReference>
<organism evidence="1 2">
    <name type="scientific">Gossypium davidsonii</name>
    <name type="common">Davidson's cotton</name>
    <name type="synonym">Gossypium klotzschianum subsp. davidsonii</name>
    <dbReference type="NCBI Taxonomy" id="34287"/>
    <lineage>
        <taxon>Eukaryota</taxon>
        <taxon>Viridiplantae</taxon>
        <taxon>Streptophyta</taxon>
        <taxon>Embryophyta</taxon>
        <taxon>Tracheophyta</taxon>
        <taxon>Spermatophyta</taxon>
        <taxon>Magnoliopsida</taxon>
        <taxon>eudicotyledons</taxon>
        <taxon>Gunneridae</taxon>
        <taxon>Pentapetalae</taxon>
        <taxon>rosids</taxon>
        <taxon>malvids</taxon>
        <taxon>Malvales</taxon>
        <taxon>Malvaceae</taxon>
        <taxon>Malvoideae</taxon>
        <taxon>Gossypium</taxon>
    </lineage>
</organism>
<comment type="caution">
    <text evidence="1">The sequence shown here is derived from an EMBL/GenBank/DDBJ whole genome shotgun (WGS) entry which is preliminary data.</text>
</comment>
<reference evidence="1 2" key="1">
    <citation type="journal article" date="2019" name="Genome Biol. Evol.">
        <title>Insights into the evolution of the New World diploid cottons (Gossypium, subgenus Houzingenia) based on genome sequencing.</title>
        <authorList>
            <person name="Grover C.E."/>
            <person name="Arick M.A. 2nd"/>
            <person name="Thrash A."/>
            <person name="Conover J.L."/>
            <person name="Sanders W.S."/>
            <person name="Peterson D.G."/>
            <person name="Frelichowski J.E."/>
            <person name="Scheffler J.A."/>
            <person name="Scheffler B.E."/>
            <person name="Wendel J.F."/>
        </authorList>
    </citation>
    <scope>NUCLEOTIDE SEQUENCE [LARGE SCALE GENOMIC DNA]</scope>
    <source>
        <strain evidence="1">27</strain>
        <tissue evidence="1">Leaf</tissue>
    </source>
</reference>
<proteinExistence type="predicted"/>
<dbReference type="AlphaFoldDB" id="A0A7J8T3H7"/>
<keyword evidence="2" id="KW-1185">Reference proteome</keyword>